<accession>F1L5K4</accession>
<dbReference type="PANTHER" id="PTHR15176">
    <property type="entry name" value="NEPHROCYSTIN"/>
    <property type="match status" value="1"/>
</dbReference>
<dbReference type="GO" id="GO:0005929">
    <property type="term" value="C:cilium"/>
    <property type="evidence" value="ECO:0007669"/>
    <property type="project" value="TreeGrafter"/>
</dbReference>
<protein>
    <submittedName>
        <fullName evidence="1">Nephrocystin-1</fullName>
    </submittedName>
</protein>
<evidence type="ECO:0000313" key="1">
    <source>
        <dbReference type="EMBL" id="ADY45408.1"/>
    </source>
</evidence>
<sequence>MFARLGFYYRRSLGEVLLKQRGNPMSGELICDPFLATFPIVAEQLDVMDLVRSLWVEKLKSYGNKKREESEETAHFREVYVNTAFVLYDVIPMPEFDPAEPSGTC</sequence>
<dbReference type="InterPro" id="IPR039687">
    <property type="entry name" value="NPHP1"/>
</dbReference>
<dbReference type="EMBL" id="JI171816">
    <property type="protein sequence ID" value="ADY45408.1"/>
    <property type="molecule type" value="mRNA"/>
</dbReference>
<dbReference type="GO" id="GO:0090251">
    <property type="term" value="P:protein localization involved in establishment of planar polarity"/>
    <property type="evidence" value="ECO:0007669"/>
    <property type="project" value="TreeGrafter"/>
</dbReference>
<reference evidence="1" key="1">
    <citation type="journal article" date="2011" name="Genome Res.">
        <title>Deep small RNA sequencing from the nematode Ascaris reveals conservation, functional diversification, and novel developmental profiles.</title>
        <authorList>
            <person name="Wang J."/>
            <person name="Czech B."/>
            <person name="Crunk A."/>
            <person name="Wallace A."/>
            <person name="Mitreva M."/>
            <person name="Hannon G.J."/>
            <person name="Davis R.E."/>
        </authorList>
    </citation>
    <scope>NUCLEOTIDE SEQUENCE</scope>
</reference>
<dbReference type="PANTHER" id="PTHR15176:SF1">
    <property type="entry name" value="NEPHROCYSTIN-1"/>
    <property type="match status" value="1"/>
</dbReference>
<proteinExistence type="evidence at transcript level"/>
<name>F1L5K4_ASCSU</name>
<organism evidence="1">
    <name type="scientific">Ascaris suum</name>
    <name type="common">Pig roundworm</name>
    <name type="synonym">Ascaris lumbricoides</name>
    <dbReference type="NCBI Taxonomy" id="6253"/>
    <lineage>
        <taxon>Eukaryota</taxon>
        <taxon>Metazoa</taxon>
        <taxon>Ecdysozoa</taxon>
        <taxon>Nematoda</taxon>
        <taxon>Chromadorea</taxon>
        <taxon>Rhabditida</taxon>
        <taxon>Spirurina</taxon>
        <taxon>Ascaridomorpha</taxon>
        <taxon>Ascaridoidea</taxon>
        <taxon>Ascarididae</taxon>
        <taxon>Ascaris</taxon>
    </lineage>
</organism>
<dbReference type="GO" id="GO:0005737">
    <property type="term" value="C:cytoplasm"/>
    <property type="evidence" value="ECO:0007669"/>
    <property type="project" value="TreeGrafter"/>
</dbReference>
<dbReference type="AlphaFoldDB" id="F1L5K4"/>